<evidence type="ECO:0000313" key="5">
    <source>
        <dbReference type="Proteomes" id="UP000190409"/>
    </source>
</evidence>
<dbReference type="OrthoDB" id="5690292at2"/>
<keyword evidence="1" id="KW-0472">Membrane</keyword>
<dbReference type="PIRSF" id="PIRSF016789">
    <property type="entry name" value="DUF454"/>
    <property type="match status" value="1"/>
</dbReference>
<reference evidence="4 6" key="2">
    <citation type="submission" date="2017-03" db="EMBL/GenBank/DDBJ databases">
        <title>wgs assembly of Dolosigranulum pigrum KPL CDC strains.</title>
        <authorList>
            <person name="Brugger S.D."/>
            <person name="Pettigrew M."/>
            <person name="Kong Y."/>
            <person name="Lemon K.P."/>
        </authorList>
    </citation>
    <scope>NUCLEOTIDE SEQUENCE [LARGE SCALE GENOMIC DNA]</scope>
    <source>
        <strain evidence="4 6">KPL1931_CDC4294-98</strain>
    </source>
</reference>
<dbReference type="EMBL" id="NAQV01000017">
    <property type="protein sequence ID" value="RAN63208.1"/>
    <property type="molecule type" value="Genomic_DNA"/>
</dbReference>
<dbReference type="RefSeq" id="WP_077862481.1">
    <property type="nucleotide sequence ID" value="NZ_CAJHJL010000002.1"/>
</dbReference>
<dbReference type="EMBL" id="CP041626">
    <property type="protein sequence ID" value="QDO91524.1"/>
    <property type="molecule type" value="Genomic_DNA"/>
</dbReference>
<evidence type="ECO:0000313" key="3">
    <source>
        <dbReference type="EMBL" id="QDO91524.1"/>
    </source>
</evidence>
<evidence type="ECO:0000313" key="4">
    <source>
        <dbReference type="EMBL" id="RAN63208.1"/>
    </source>
</evidence>
<dbReference type="GO" id="GO:0005886">
    <property type="term" value="C:plasma membrane"/>
    <property type="evidence" value="ECO:0007669"/>
    <property type="project" value="TreeGrafter"/>
</dbReference>
<dbReference type="PANTHER" id="PTHR35813">
    <property type="entry name" value="INNER MEMBRANE PROTEIN YBAN"/>
    <property type="match status" value="1"/>
</dbReference>
<keyword evidence="1" id="KW-0812">Transmembrane</keyword>
<dbReference type="Pfam" id="PF04304">
    <property type="entry name" value="DUF454"/>
    <property type="match status" value="1"/>
</dbReference>
<evidence type="ECO:0000313" key="6">
    <source>
        <dbReference type="Proteomes" id="UP000249099"/>
    </source>
</evidence>
<dbReference type="InterPro" id="IPR007401">
    <property type="entry name" value="DUF454"/>
</dbReference>
<evidence type="ECO:0000313" key="2">
    <source>
        <dbReference type="EMBL" id="OOL80967.1"/>
    </source>
</evidence>
<dbReference type="Proteomes" id="UP000315953">
    <property type="component" value="Chromosome"/>
</dbReference>
<name>A0A1S8KMK0_9LACT</name>
<gene>
    <name evidence="4" type="ORF">B8A44_05940</name>
    <name evidence="2" type="ORF">BWX42_03605</name>
    <name evidence="3" type="ORF">FNV33_05425</name>
</gene>
<accession>A0A1S8KMK0</accession>
<organism evidence="2 5">
    <name type="scientific">Dolosigranulum pigrum</name>
    <dbReference type="NCBI Taxonomy" id="29394"/>
    <lineage>
        <taxon>Bacteria</taxon>
        <taxon>Bacillati</taxon>
        <taxon>Bacillota</taxon>
        <taxon>Bacilli</taxon>
        <taxon>Lactobacillales</taxon>
        <taxon>Carnobacteriaceae</taxon>
        <taxon>Dolosigranulum</taxon>
    </lineage>
</organism>
<dbReference type="Proteomes" id="UP000190409">
    <property type="component" value="Unassembled WGS sequence"/>
</dbReference>
<reference evidence="3 7" key="3">
    <citation type="submission" date="2019-07" db="EMBL/GenBank/DDBJ databases">
        <title>Genome assembly of a nasal isolate of Dolosigranulum pigrum from a chronic sinusitis patient.</title>
        <authorList>
            <person name="Baig S."/>
            <person name="Overballe-Petersen S."/>
            <person name="Kaspar U."/>
            <person name="Rendboe A."/>
            <person name="de Man T."/>
            <person name="Liu C."/>
            <person name="Price L.B."/>
            <person name="Stegger M."/>
            <person name="Becker K."/>
            <person name="Skytt Andersen P."/>
        </authorList>
    </citation>
    <scope>NUCLEOTIDE SEQUENCE [LARGE SCALE GENOMIC DNA]</scope>
    <source>
        <strain evidence="3 7">83VPs-KB5</strain>
    </source>
</reference>
<evidence type="ECO:0000313" key="7">
    <source>
        <dbReference type="Proteomes" id="UP000315953"/>
    </source>
</evidence>
<keyword evidence="1" id="KW-1133">Transmembrane helix</keyword>
<dbReference type="AlphaFoldDB" id="A0A1S8KMK0"/>
<dbReference type="EMBL" id="MUYF01000003">
    <property type="protein sequence ID" value="OOL80967.1"/>
    <property type="molecule type" value="Genomic_DNA"/>
</dbReference>
<feature type="transmembrane region" description="Helical" evidence="1">
    <location>
        <begin position="6"/>
        <end position="39"/>
    </location>
</feature>
<feature type="transmembrane region" description="Helical" evidence="1">
    <location>
        <begin position="98"/>
        <end position="115"/>
    </location>
</feature>
<reference evidence="2 5" key="1">
    <citation type="submission" date="2017-01" db="EMBL/GenBank/DDBJ databases">
        <title>Complete Genome Sequence of Dolosigranulum pigrum isolated from a Patient with interstitial lung disease.</title>
        <authorList>
            <person name="Mukhopadhyay R."/>
            <person name="Joaquin J."/>
            <person name="Hogue R."/>
            <person name="Fitzgerald S."/>
            <person name="Jospin G."/>
            <person name="Eisen J.A."/>
            <person name="Chaturvedi V."/>
        </authorList>
    </citation>
    <scope>NUCLEOTIDE SEQUENCE [LARGE SCALE GENOMIC DNA]</scope>
    <source>
        <strain evidence="2 5">15S00348</strain>
    </source>
</reference>
<protein>
    <submittedName>
        <fullName evidence="3">DUF454 domain-containing protein</fullName>
    </submittedName>
</protein>
<dbReference type="Proteomes" id="UP000249099">
    <property type="component" value="Unassembled WGS sequence"/>
</dbReference>
<feature type="transmembrane region" description="Helical" evidence="1">
    <location>
        <begin position="76"/>
        <end position="92"/>
    </location>
</feature>
<sequence length="120" mass="13951">MRILYIIGGFISFLLGIIGIPLPILPTTPFLLLSGYLFARSSKRFEKWLKQTKVYQFYVADYAETKTIARERKKKIIIQIYILMGISIYFAPLWPVKMGLGALTVFITYYLFNVIDEPEE</sequence>
<evidence type="ECO:0000256" key="1">
    <source>
        <dbReference type="SAM" id="Phobius"/>
    </source>
</evidence>
<proteinExistence type="predicted"/>
<dbReference type="PANTHER" id="PTHR35813:SF1">
    <property type="entry name" value="INNER MEMBRANE PROTEIN YBAN"/>
    <property type="match status" value="1"/>
</dbReference>
<dbReference type="KEGG" id="dpm:FNV33_05425"/>